<dbReference type="RefSeq" id="WP_262170138.1">
    <property type="nucleotide sequence ID" value="NZ_CP104965.1"/>
</dbReference>
<dbReference type="EMBL" id="CP104965">
    <property type="protein sequence ID" value="UXN70867.1"/>
    <property type="molecule type" value="Genomic_DNA"/>
</dbReference>
<keyword evidence="2" id="KW-1185">Reference proteome</keyword>
<protein>
    <recommendedName>
        <fullName evidence="3">Phosphohydrolase</fullName>
    </recommendedName>
</protein>
<accession>A0ABY6CF47</accession>
<evidence type="ECO:0000313" key="1">
    <source>
        <dbReference type="EMBL" id="UXN70867.1"/>
    </source>
</evidence>
<evidence type="ECO:0008006" key="3">
    <source>
        <dbReference type="Google" id="ProtNLM"/>
    </source>
</evidence>
<dbReference type="SUPFAM" id="SSF109604">
    <property type="entry name" value="HD-domain/PDEase-like"/>
    <property type="match status" value="1"/>
</dbReference>
<reference evidence="1 2" key="1">
    <citation type="submission" date="2022-09" db="EMBL/GenBank/DDBJ databases">
        <title>Interaction between co-microsymbionts with complementary sets of symbiotic genes in legume-rhizobium systems.</title>
        <authorList>
            <person name="Safronova V."/>
            <person name="Sazanova A."/>
            <person name="Afonin A."/>
            <person name="Chirak E."/>
        </authorList>
    </citation>
    <scope>NUCLEOTIDE SEQUENCE [LARGE SCALE GENOMIC DNA]</scope>
    <source>
        <strain evidence="1 2">A18/4-1</strain>
    </source>
</reference>
<evidence type="ECO:0000313" key="2">
    <source>
        <dbReference type="Proteomes" id="UP001061862"/>
    </source>
</evidence>
<gene>
    <name evidence="1" type="ORF">N8A98_06685</name>
</gene>
<dbReference type="Proteomes" id="UP001061862">
    <property type="component" value="Chromosome"/>
</dbReference>
<proteinExistence type="predicted"/>
<organism evidence="1 2">
    <name type="scientific">Devosia neptuniae</name>
    <dbReference type="NCBI Taxonomy" id="191302"/>
    <lineage>
        <taxon>Bacteria</taxon>
        <taxon>Pseudomonadati</taxon>
        <taxon>Pseudomonadota</taxon>
        <taxon>Alphaproteobacteria</taxon>
        <taxon>Hyphomicrobiales</taxon>
        <taxon>Devosiaceae</taxon>
        <taxon>Devosia</taxon>
    </lineage>
</organism>
<sequence length="175" mass="20160">MQTFTGRQFWPMDPRAAEIFIEDIAHSLAMQCRYAGHCLRFYSVAEHAVLMARWFIAQGMHDEAEQALHHDDPETYLVDVPRPVKPFLPGYKDAEQRVWLAVAERFGLQPVLSAHVHDADSRILVDEMTQNMTPPSKPWNIPAVGLGVTLQFWTPEQAEAEYLATYWSLVETRRH</sequence>
<name>A0ABY6CF47_9HYPH</name>
<dbReference type="Gene3D" id="1.10.3210.10">
    <property type="entry name" value="Hypothetical protein af1432"/>
    <property type="match status" value="1"/>
</dbReference>